<keyword evidence="2" id="KW-1185">Reference proteome</keyword>
<dbReference type="OrthoDB" id="410381at2759"/>
<organism evidence="1 2">
    <name type="scientific">Phrynocephalus forsythii</name>
    <dbReference type="NCBI Taxonomy" id="171643"/>
    <lineage>
        <taxon>Eukaryota</taxon>
        <taxon>Metazoa</taxon>
        <taxon>Chordata</taxon>
        <taxon>Craniata</taxon>
        <taxon>Vertebrata</taxon>
        <taxon>Euteleostomi</taxon>
        <taxon>Lepidosauria</taxon>
        <taxon>Squamata</taxon>
        <taxon>Bifurcata</taxon>
        <taxon>Unidentata</taxon>
        <taxon>Episquamata</taxon>
        <taxon>Toxicofera</taxon>
        <taxon>Iguania</taxon>
        <taxon>Acrodonta</taxon>
        <taxon>Agamidae</taxon>
        <taxon>Agaminae</taxon>
        <taxon>Phrynocephalus</taxon>
    </lineage>
</organism>
<accession>A0A9Q1B5G0</accession>
<feature type="non-terminal residue" evidence="1">
    <location>
        <position position="51"/>
    </location>
</feature>
<dbReference type="Proteomes" id="UP001142489">
    <property type="component" value="Unassembled WGS sequence"/>
</dbReference>
<reference evidence="1" key="1">
    <citation type="journal article" date="2023" name="DNA Res.">
        <title>Chromosome-level genome assembly of Phrynocephalus forsythii using third-generation DNA sequencing and Hi-C analysis.</title>
        <authorList>
            <person name="Qi Y."/>
            <person name="Zhao W."/>
            <person name="Zhao Y."/>
            <person name="Niu C."/>
            <person name="Cao S."/>
            <person name="Zhang Y."/>
        </authorList>
    </citation>
    <scope>NUCLEOTIDE SEQUENCE</scope>
    <source>
        <tissue evidence="1">Muscle</tissue>
    </source>
</reference>
<comment type="caution">
    <text evidence="1">The sequence shown here is derived from an EMBL/GenBank/DDBJ whole genome shotgun (WGS) entry which is preliminary data.</text>
</comment>
<protein>
    <submittedName>
        <fullName evidence="1">Uncharacterized protein</fullName>
    </submittedName>
</protein>
<gene>
    <name evidence="1" type="ORF">JRQ81_012610</name>
</gene>
<dbReference type="EMBL" id="JAPFRF010000003">
    <property type="protein sequence ID" value="KAJ7338708.1"/>
    <property type="molecule type" value="Genomic_DNA"/>
</dbReference>
<evidence type="ECO:0000313" key="1">
    <source>
        <dbReference type="EMBL" id="KAJ7338708.1"/>
    </source>
</evidence>
<proteinExistence type="predicted"/>
<evidence type="ECO:0000313" key="2">
    <source>
        <dbReference type="Proteomes" id="UP001142489"/>
    </source>
</evidence>
<dbReference type="AlphaFoldDB" id="A0A9Q1B5G0"/>
<sequence>MVAYDLQNLVPWTILYIKDIMIAENKADLEYQAQAWSDCLVMFCMCLNVNK</sequence>
<name>A0A9Q1B5G0_9SAUR</name>